<evidence type="ECO:0000256" key="3">
    <source>
        <dbReference type="ARBA" id="ARBA00022729"/>
    </source>
</evidence>
<dbReference type="GO" id="GO:0019722">
    <property type="term" value="P:calcium-mediated signaling"/>
    <property type="evidence" value="ECO:0007669"/>
    <property type="project" value="TreeGrafter"/>
</dbReference>
<evidence type="ECO:0000313" key="7">
    <source>
        <dbReference type="Proteomes" id="UP001151287"/>
    </source>
</evidence>
<keyword evidence="3 5" id="KW-0732">Signal</keyword>
<name>A0A9Q0CTS8_9POAL</name>
<proteinExistence type="inferred from homology"/>
<protein>
    <submittedName>
        <fullName evidence="6">Uncharacterized protein</fullName>
    </submittedName>
</protein>
<evidence type="ECO:0000256" key="2">
    <source>
        <dbReference type="ARBA" id="ARBA00022702"/>
    </source>
</evidence>
<evidence type="ECO:0000256" key="4">
    <source>
        <dbReference type="ARBA" id="ARBA00023157"/>
    </source>
</evidence>
<dbReference type="PANTHER" id="PTHR33136">
    <property type="entry name" value="RAPID ALKALINIZATION FACTOR-LIKE"/>
    <property type="match status" value="1"/>
</dbReference>
<dbReference type="PANTHER" id="PTHR33136:SF6">
    <property type="entry name" value="PROTEIN RALF-LIKE 34"/>
    <property type="match status" value="1"/>
</dbReference>
<feature type="signal peptide" evidence="5">
    <location>
        <begin position="1"/>
        <end position="23"/>
    </location>
</feature>
<dbReference type="Proteomes" id="UP001151287">
    <property type="component" value="Unassembled WGS sequence"/>
</dbReference>
<comment type="similarity">
    <text evidence="1">Belongs to the plant rapid alkalinization factor (RALF) family.</text>
</comment>
<keyword evidence="7" id="KW-1185">Reference proteome</keyword>
<feature type="chain" id="PRO_5040187112" evidence="5">
    <location>
        <begin position="24"/>
        <end position="100"/>
    </location>
</feature>
<dbReference type="InterPro" id="IPR008801">
    <property type="entry name" value="RALF"/>
</dbReference>
<comment type="caution">
    <text evidence="6">The sequence shown here is derived from an EMBL/GenBank/DDBJ whole genome shotgun (WGS) entry which is preliminary data.</text>
</comment>
<gene>
    <name evidence="6" type="ORF">LUZ63_007906</name>
</gene>
<dbReference type="OrthoDB" id="1613518at2759"/>
<dbReference type="AlphaFoldDB" id="A0A9Q0CTS8"/>
<dbReference type="Pfam" id="PF05498">
    <property type="entry name" value="RALF"/>
    <property type="match status" value="1"/>
</dbReference>
<accession>A0A9Q0CTS8</accession>
<keyword evidence="4" id="KW-1015">Disulfide bond</keyword>
<dbReference type="EMBL" id="JAMQYH010000002">
    <property type="protein sequence ID" value="KAJ1699394.1"/>
    <property type="molecule type" value="Genomic_DNA"/>
</dbReference>
<sequence length="100" mass="10541">MSPSRKNILLLLCLLATIVVASASDIPGVVMRRLDDTSGNNATNPNATATDLPSQYIGYGALQADRVPCDVTGASYYNCRPSGAANPYTRSCSAITNCRN</sequence>
<organism evidence="6 7">
    <name type="scientific">Rhynchospora breviuscula</name>
    <dbReference type="NCBI Taxonomy" id="2022672"/>
    <lineage>
        <taxon>Eukaryota</taxon>
        <taxon>Viridiplantae</taxon>
        <taxon>Streptophyta</taxon>
        <taxon>Embryophyta</taxon>
        <taxon>Tracheophyta</taxon>
        <taxon>Spermatophyta</taxon>
        <taxon>Magnoliopsida</taxon>
        <taxon>Liliopsida</taxon>
        <taxon>Poales</taxon>
        <taxon>Cyperaceae</taxon>
        <taxon>Cyperoideae</taxon>
        <taxon>Rhynchosporeae</taxon>
        <taxon>Rhynchospora</taxon>
    </lineage>
</organism>
<keyword evidence="2" id="KW-0372">Hormone</keyword>
<evidence type="ECO:0000313" key="6">
    <source>
        <dbReference type="EMBL" id="KAJ1699394.1"/>
    </source>
</evidence>
<dbReference type="GO" id="GO:0009506">
    <property type="term" value="C:plasmodesma"/>
    <property type="evidence" value="ECO:0007669"/>
    <property type="project" value="TreeGrafter"/>
</dbReference>
<reference evidence="6" key="1">
    <citation type="journal article" date="2022" name="Cell">
        <title>Repeat-based holocentromeres influence genome architecture and karyotype evolution.</title>
        <authorList>
            <person name="Hofstatter P.G."/>
            <person name="Thangavel G."/>
            <person name="Lux T."/>
            <person name="Neumann P."/>
            <person name="Vondrak T."/>
            <person name="Novak P."/>
            <person name="Zhang M."/>
            <person name="Costa L."/>
            <person name="Castellani M."/>
            <person name="Scott A."/>
            <person name="Toegelov H."/>
            <person name="Fuchs J."/>
            <person name="Mata-Sucre Y."/>
            <person name="Dias Y."/>
            <person name="Vanzela A.L.L."/>
            <person name="Huettel B."/>
            <person name="Almeida C.C.S."/>
            <person name="Simkova H."/>
            <person name="Souza G."/>
            <person name="Pedrosa-Harand A."/>
            <person name="Macas J."/>
            <person name="Mayer K.F.X."/>
            <person name="Houben A."/>
            <person name="Marques A."/>
        </authorList>
    </citation>
    <scope>NUCLEOTIDE SEQUENCE</scope>
    <source>
        <strain evidence="6">RhyBre1mFocal</strain>
    </source>
</reference>
<evidence type="ECO:0000256" key="5">
    <source>
        <dbReference type="SAM" id="SignalP"/>
    </source>
</evidence>
<evidence type="ECO:0000256" key="1">
    <source>
        <dbReference type="ARBA" id="ARBA00009178"/>
    </source>
</evidence>
<dbReference type="GO" id="GO:0005179">
    <property type="term" value="F:hormone activity"/>
    <property type="evidence" value="ECO:0007669"/>
    <property type="project" value="UniProtKB-KW"/>
</dbReference>